<reference evidence="1 2" key="1">
    <citation type="submission" date="2018-12" db="EMBL/GenBank/DDBJ databases">
        <authorList>
            <consortium name="Pathogen Informatics"/>
        </authorList>
    </citation>
    <scope>NUCLEOTIDE SEQUENCE [LARGE SCALE GENOMIC DNA]</scope>
    <source>
        <strain evidence="1 2">NCTC11466</strain>
    </source>
</reference>
<gene>
    <name evidence="1" type="ORF">NCTC11466_00136</name>
</gene>
<organism evidence="1 2">
    <name type="scientific">Cedecea lapagei</name>
    <dbReference type="NCBI Taxonomy" id="158823"/>
    <lineage>
        <taxon>Bacteria</taxon>
        <taxon>Pseudomonadati</taxon>
        <taxon>Pseudomonadota</taxon>
        <taxon>Gammaproteobacteria</taxon>
        <taxon>Enterobacterales</taxon>
        <taxon>Enterobacteriaceae</taxon>
        <taxon>Cedecea</taxon>
    </lineage>
</organism>
<dbReference type="KEGG" id="clap:NCTC11466_00136"/>
<evidence type="ECO:0000313" key="1">
    <source>
        <dbReference type="EMBL" id="VEB95047.1"/>
    </source>
</evidence>
<accession>A0A447UWG5</accession>
<dbReference type="EMBL" id="LR134201">
    <property type="protein sequence ID" value="VEB95047.1"/>
    <property type="molecule type" value="Genomic_DNA"/>
</dbReference>
<dbReference type="AlphaFoldDB" id="A0A447UWG5"/>
<name>A0A447UWG5_9ENTR</name>
<protein>
    <submittedName>
        <fullName evidence="1">Uncharacterized protein</fullName>
    </submittedName>
</protein>
<keyword evidence="2" id="KW-1185">Reference proteome</keyword>
<evidence type="ECO:0000313" key="2">
    <source>
        <dbReference type="Proteomes" id="UP000274122"/>
    </source>
</evidence>
<sequence>MLLILFFLKNSLSHPMLKHSAAIWGKTTLLRYFTRS</sequence>
<dbReference type="Proteomes" id="UP000274122">
    <property type="component" value="Chromosome"/>
</dbReference>
<proteinExistence type="predicted"/>